<sequence length="337" mass="34417">MANGKTPGTTDVGGDVVCKYRYGQHDDFLASCFGNDWVNNVLTMGNNRIAFSVASFASDIGVASIATGCQVGTFKLEIPNDGDLQATITLAGLDWNDKDDGTSYFDSPTDAAGTLRYSFKQVTAISLNGIAGGSGFCVDTFDIQFDNGLKTQRCIGTGTGFAGANIPTTFTPSGQITLSWSKSAYETWKKTLTGAAMPFSFTIANDEGSYTFDFPSVQVDGDWPDGGNTDIVQVKLNITGSDIPPTITRAPAAVAVTGITVTPTTASVAVGSTTTLAAALTPSNTTDSTVTWSSSDNTIATVDPSTGVVTGVAAGSATITASAGGVTATSAVTVTAA</sequence>
<proteinExistence type="predicted"/>
<dbReference type="SUPFAM" id="SSF49373">
    <property type="entry name" value="Invasin/intimin cell-adhesion fragments"/>
    <property type="match status" value="1"/>
</dbReference>
<dbReference type="SMART" id="SM00635">
    <property type="entry name" value="BID_2"/>
    <property type="match status" value="1"/>
</dbReference>
<organism evidence="2 3">
    <name type="scientific">Tatumella ptyseos ATCC 33301</name>
    <dbReference type="NCBI Taxonomy" id="1005995"/>
    <lineage>
        <taxon>Bacteria</taxon>
        <taxon>Pseudomonadati</taxon>
        <taxon>Pseudomonadota</taxon>
        <taxon>Gammaproteobacteria</taxon>
        <taxon>Enterobacterales</taxon>
        <taxon>Erwiniaceae</taxon>
        <taxon>Tatumella</taxon>
    </lineage>
</organism>
<dbReference type="eggNOG" id="COG5492">
    <property type="taxonomic scope" value="Bacteria"/>
</dbReference>
<dbReference type="Pfam" id="PF02368">
    <property type="entry name" value="Big_2"/>
    <property type="match status" value="1"/>
</dbReference>
<evidence type="ECO:0000313" key="2">
    <source>
        <dbReference type="EMBL" id="KFD19701.1"/>
    </source>
</evidence>
<dbReference type="InterPro" id="IPR003343">
    <property type="entry name" value="Big_2"/>
</dbReference>
<keyword evidence="3" id="KW-1185">Reference proteome</keyword>
<accession>A0A085JGV5</accession>
<dbReference type="AlphaFoldDB" id="A0A085JGV5"/>
<dbReference type="EMBL" id="JMPR01000028">
    <property type="protein sequence ID" value="KFD19701.1"/>
    <property type="molecule type" value="Genomic_DNA"/>
</dbReference>
<evidence type="ECO:0000313" key="3">
    <source>
        <dbReference type="Proteomes" id="UP000028602"/>
    </source>
</evidence>
<dbReference type="InterPro" id="IPR044000">
    <property type="entry name" value="Phage_tube_2"/>
</dbReference>
<name>A0A085JGV5_9GAMM</name>
<dbReference type="InterPro" id="IPR008964">
    <property type="entry name" value="Invasin/intimin_cell_adhesion"/>
</dbReference>
<dbReference type="Proteomes" id="UP000028602">
    <property type="component" value="Unassembled WGS sequence"/>
</dbReference>
<reference evidence="2 3" key="1">
    <citation type="submission" date="2014-05" db="EMBL/GenBank/DDBJ databases">
        <title>ATOL: Assembling a taxonomically balanced genome-scale reconstruction of the evolutionary history of the Enterobacteriaceae.</title>
        <authorList>
            <person name="Plunkett G.III."/>
            <person name="Neeno-Eckwall E.C."/>
            <person name="Glasner J.D."/>
            <person name="Perna N.T."/>
        </authorList>
    </citation>
    <scope>NUCLEOTIDE SEQUENCE [LARGE SCALE GENOMIC DNA]</scope>
    <source>
        <strain evidence="2 3">ATCC 33301</strain>
    </source>
</reference>
<protein>
    <submittedName>
        <fullName evidence="2">Phage major tail protein</fullName>
    </submittedName>
</protein>
<comment type="caution">
    <text evidence="2">The sequence shown here is derived from an EMBL/GenBank/DDBJ whole genome shotgun (WGS) entry which is preliminary data.</text>
</comment>
<evidence type="ECO:0000259" key="1">
    <source>
        <dbReference type="SMART" id="SM00635"/>
    </source>
</evidence>
<dbReference type="Gene3D" id="2.60.40.1080">
    <property type="match status" value="1"/>
</dbReference>
<gene>
    <name evidence="2" type="ORF">GTPT_1632</name>
</gene>
<dbReference type="Pfam" id="PF18906">
    <property type="entry name" value="Phage_tube_2"/>
    <property type="match status" value="1"/>
</dbReference>
<feature type="domain" description="BIG2" evidence="1">
    <location>
        <begin position="255"/>
        <end position="333"/>
    </location>
</feature>